<name>A0A1M7XXU0_9BACT</name>
<keyword evidence="2" id="KW-1185">Reference proteome</keyword>
<dbReference type="AlphaFoldDB" id="A0A1M7XXU0"/>
<evidence type="ECO:0000313" key="1">
    <source>
        <dbReference type="EMBL" id="SHO43741.1"/>
    </source>
</evidence>
<dbReference type="EMBL" id="FRFE01000002">
    <property type="protein sequence ID" value="SHO43741.1"/>
    <property type="molecule type" value="Genomic_DNA"/>
</dbReference>
<accession>A0A1M7XXU0</accession>
<organism evidence="1 2">
    <name type="scientific">Desulfopila aestuarii DSM 18488</name>
    <dbReference type="NCBI Taxonomy" id="1121416"/>
    <lineage>
        <taxon>Bacteria</taxon>
        <taxon>Pseudomonadati</taxon>
        <taxon>Thermodesulfobacteriota</taxon>
        <taxon>Desulfobulbia</taxon>
        <taxon>Desulfobulbales</taxon>
        <taxon>Desulfocapsaceae</taxon>
        <taxon>Desulfopila</taxon>
    </lineage>
</organism>
<protein>
    <submittedName>
        <fullName evidence="1">Uncharacterized protein</fullName>
    </submittedName>
</protein>
<proteinExistence type="predicted"/>
<dbReference type="Proteomes" id="UP000184603">
    <property type="component" value="Unassembled WGS sequence"/>
</dbReference>
<gene>
    <name evidence="1" type="ORF">SAMN02745220_00495</name>
</gene>
<reference evidence="1 2" key="1">
    <citation type="submission" date="2016-12" db="EMBL/GenBank/DDBJ databases">
        <authorList>
            <person name="Song W.-J."/>
            <person name="Kurnit D.M."/>
        </authorList>
    </citation>
    <scope>NUCLEOTIDE SEQUENCE [LARGE SCALE GENOMIC DNA]</scope>
    <source>
        <strain evidence="1 2">DSM 18488</strain>
    </source>
</reference>
<evidence type="ECO:0000313" key="2">
    <source>
        <dbReference type="Proteomes" id="UP000184603"/>
    </source>
</evidence>
<sequence length="207" mass="22488">MATVMLAQIMDLGMTVVTWRDGILSPGSLDLLGFQPAIFPTGIWESRLQKATATAATVVVGFVGCHVDEVFFADNLFDHIAQIIGHRVTKRLSDQLAGILNGEGDLQVLVPVGAYRQSSFPDPSRVILNNAGNLEVVRNVEFFQSGPDCEEFVSSFRVEPHLTAQVVYSFGLDPDNMLPTLVVGEKEAVVFRCPSFGTVRPVGSHLV</sequence>